<gene>
    <name evidence="3" type="ORF">N7492_009850</name>
</gene>
<sequence length="389" mass="40295">MLFSLLPLPYVAIWVSILLSGSLGGSWPLVCTGPDEASCVTTDIWQMSSEMTRNAISTSVNSKSLTLSLPKSPGTSTPSTPSTGLSSTPSTTQLTPSTAPVPSDPTPYSTAEPTSSGRPTSSSGTMRSTGISPPVEISRLGASPTPSDYAGCLMELSQCMAKAPASTGKPTISSNTTPGTASSAEQSTGPVASPTRSEPSQGSSSVPPSSGDPVGISSGGGFKTTPSAATWSSPAAGTSVASAPTASAMAGDVFADLQWLYLETMQPNSPGLEGNQVVQKKQWAVRENFSHEPWNGCEDHLKMFDDDGKVDSLSLGQINTHAAPNNGCVYQGFQEGPGVLRCPGYKAVSCYYPKWAKDGSSSDCAVDNVRVKVHYKASCLFKESDRLQA</sequence>
<feature type="compositionally biased region" description="Low complexity" evidence="1">
    <location>
        <begin position="113"/>
        <end position="132"/>
    </location>
</feature>
<accession>A0A9W9HMW2</accession>
<organism evidence="3 4">
    <name type="scientific">Penicillium capsulatum</name>
    <dbReference type="NCBI Taxonomy" id="69766"/>
    <lineage>
        <taxon>Eukaryota</taxon>
        <taxon>Fungi</taxon>
        <taxon>Dikarya</taxon>
        <taxon>Ascomycota</taxon>
        <taxon>Pezizomycotina</taxon>
        <taxon>Eurotiomycetes</taxon>
        <taxon>Eurotiomycetidae</taxon>
        <taxon>Eurotiales</taxon>
        <taxon>Aspergillaceae</taxon>
        <taxon>Penicillium</taxon>
    </lineage>
</organism>
<feature type="region of interest" description="Disordered" evidence="1">
    <location>
        <begin position="164"/>
        <end position="239"/>
    </location>
</feature>
<evidence type="ECO:0000313" key="4">
    <source>
        <dbReference type="Proteomes" id="UP001146351"/>
    </source>
</evidence>
<comment type="caution">
    <text evidence="3">The sequence shown here is derived from an EMBL/GenBank/DDBJ whole genome shotgun (WGS) entry which is preliminary data.</text>
</comment>
<proteinExistence type="predicted"/>
<feature type="compositionally biased region" description="Low complexity" evidence="1">
    <location>
        <begin position="62"/>
        <end position="98"/>
    </location>
</feature>
<reference evidence="3" key="2">
    <citation type="journal article" date="2023" name="IMA Fungus">
        <title>Comparative genomic study of the Penicillium genus elucidates a diverse pangenome and 15 lateral gene transfer events.</title>
        <authorList>
            <person name="Petersen C."/>
            <person name="Sorensen T."/>
            <person name="Nielsen M.R."/>
            <person name="Sondergaard T.E."/>
            <person name="Sorensen J.L."/>
            <person name="Fitzpatrick D.A."/>
            <person name="Frisvad J.C."/>
            <person name="Nielsen K.L."/>
        </authorList>
    </citation>
    <scope>NUCLEOTIDE SEQUENCE</scope>
    <source>
        <strain evidence="3">IBT 21917</strain>
    </source>
</reference>
<evidence type="ECO:0000313" key="3">
    <source>
        <dbReference type="EMBL" id="KAJ5151555.1"/>
    </source>
</evidence>
<reference evidence="3" key="1">
    <citation type="submission" date="2022-11" db="EMBL/GenBank/DDBJ databases">
        <authorList>
            <person name="Petersen C."/>
        </authorList>
    </citation>
    <scope>NUCLEOTIDE SEQUENCE</scope>
    <source>
        <strain evidence="3">IBT 21917</strain>
    </source>
</reference>
<evidence type="ECO:0000256" key="1">
    <source>
        <dbReference type="SAM" id="MobiDB-lite"/>
    </source>
</evidence>
<feature type="signal peptide" evidence="2">
    <location>
        <begin position="1"/>
        <end position="24"/>
    </location>
</feature>
<feature type="compositionally biased region" description="Polar residues" evidence="1">
    <location>
        <begin position="168"/>
        <end position="196"/>
    </location>
</feature>
<name>A0A9W9HMW2_9EURO</name>
<dbReference type="EMBL" id="JAPQKO010000008">
    <property type="protein sequence ID" value="KAJ5151555.1"/>
    <property type="molecule type" value="Genomic_DNA"/>
</dbReference>
<dbReference type="Proteomes" id="UP001146351">
    <property type="component" value="Unassembled WGS sequence"/>
</dbReference>
<feature type="compositionally biased region" description="Low complexity" evidence="1">
    <location>
        <begin position="197"/>
        <end position="216"/>
    </location>
</feature>
<keyword evidence="4" id="KW-1185">Reference proteome</keyword>
<keyword evidence="2" id="KW-0732">Signal</keyword>
<feature type="chain" id="PRO_5040902872" evidence="2">
    <location>
        <begin position="25"/>
        <end position="389"/>
    </location>
</feature>
<evidence type="ECO:0000256" key="2">
    <source>
        <dbReference type="SAM" id="SignalP"/>
    </source>
</evidence>
<dbReference type="AlphaFoldDB" id="A0A9W9HMW2"/>
<feature type="region of interest" description="Disordered" evidence="1">
    <location>
        <begin position="59"/>
        <end position="143"/>
    </location>
</feature>
<protein>
    <submittedName>
        <fullName evidence="3">Uncharacterized protein</fullName>
    </submittedName>
</protein>
<feature type="compositionally biased region" description="Low complexity" evidence="1">
    <location>
        <begin position="224"/>
        <end position="239"/>
    </location>
</feature>